<evidence type="ECO:0000313" key="4">
    <source>
        <dbReference type="Ensembl" id="ENSAOCP00000000672.1"/>
    </source>
</evidence>
<dbReference type="OrthoDB" id="10024479at2759"/>
<feature type="domain" description="Translin-associated factor X-interacting protein 1 N-terminal" evidence="3">
    <location>
        <begin position="197"/>
        <end position="306"/>
    </location>
</feature>
<keyword evidence="5" id="KW-1185">Reference proteome</keyword>
<reference evidence="4 5" key="1">
    <citation type="submission" date="2022-01" db="EMBL/GenBank/DDBJ databases">
        <title>A chromosome-scale genome assembly of the false clownfish, Amphiprion ocellaris.</title>
        <authorList>
            <person name="Ryu T."/>
        </authorList>
    </citation>
    <scope>NUCLEOTIDE SEQUENCE [LARGE SCALE GENOMIC DNA]</scope>
</reference>
<sequence length="436" mass="49717">MSNSCKPNSQNYGSDIHRLLLAAEAGQKADILCYSSGHLGPRSLDQPHRETKQFFWRSLEETPLTLQQKQIKILPGVKKREKKQPLSEVTAVESGLLRSRQYQAAECSSHADRREDIKPPEILYPSLEPSPIQLRARSQKKSSSESDPEQNHLFCSSHLDKEGLNKKDQLEMKQQFRKQVLPKQDLWAGTDVAEMHERKLQKELSKLSAQSRPSRERLAVFSDVFDDVCEGSPVFGRILREIKTDYDLYANHLMALHSSPDNMWLNTSLKDLGKGKLGKMELNDAENEVCRLEGEARRSQEENKRVQNELRSLQGTTSPEHSDGKNTSLSGEQDSGPDIVFTDSILFRRLEVLNTWEEIQQLEEEIKEKLVPTATTAVTEGCIKDQKAEILKLIASNDRLRSVSKDLENKINVVLNREKASKAIKRILWDEIYCDL</sequence>
<proteinExistence type="predicted"/>
<protein>
    <recommendedName>
        <fullName evidence="3">Translin-associated factor X-interacting protein 1 N-terminal domain-containing protein</fullName>
    </recommendedName>
</protein>
<evidence type="ECO:0000256" key="2">
    <source>
        <dbReference type="SAM" id="MobiDB-lite"/>
    </source>
</evidence>
<dbReference type="KEGG" id="aoce:111576114"/>
<feature type="compositionally biased region" description="Basic and acidic residues" evidence="2">
    <location>
        <begin position="109"/>
        <end position="119"/>
    </location>
</feature>
<feature type="region of interest" description="Disordered" evidence="2">
    <location>
        <begin position="294"/>
        <end position="336"/>
    </location>
</feature>
<dbReference type="InterPro" id="IPR032755">
    <property type="entry name" value="TSNAXIP1_N"/>
</dbReference>
<dbReference type="STRING" id="80972.ENSAOCP00000000672"/>
<feature type="compositionally biased region" description="Polar residues" evidence="2">
    <location>
        <begin position="309"/>
        <end position="333"/>
    </location>
</feature>
<dbReference type="RefSeq" id="XP_054874270.1">
    <property type="nucleotide sequence ID" value="XM_055018295.1"/>
</dbReference>
<dbReference type="PANTHER" id="PTHR34916">
    <property type="entry name" value="GI:13385330"/>
    <property type="match status" value="1"/>
</dbReference>
<keyword evidence="1" id="KW-0175">Coiled coil</keyword>
<dbReference type="OMA" id="QEGLWKF"/>
<dbReference type="Ensembl" id="ENSAOCT00000014532.2">
    <property type="protein sequence ID" value="ENSAOCP00000000672.1"/>
    <property type="gene ID" value="ENSAOCG00000003545.2"/>
</dbReference>
<accession>A0A3Q1AI14</accession>
<feature type="compositionally biased region" description="Basic and acidic residues" evidence="2">
    <location>
        <begin position="294"/>
        <end position="308"/>
    </location>
</feature>
<organism evidence="4 5">
    <name type="scientific">Amphiprion ocellaris</name>
    <name type="common">Clown anemonefish</name>
    <dbReference type="NCBI Taxonomy" id="80972"/>
    <lineage>
        <taxon>Eukaryota</taxon>
        <taxon>Metazoa</taxon>
        <taxon>Chordata</taxon>
        <taxon>Craniata</taxon>
        <taxon>Vertebrata</taxon>
        <taxon>Euteleostomi</taxon>
        <taxon>Actinopterygii</taxon>
        <taxon>Neopterygii</taxon>
        <taxon>Teleostei</taxon>
        <taxon>Neoteleostei</taxon>
        <taxon>Acanthomorphata</taxon>
        <taxon>Ovalentaria</taxon>
        <taxon>Pomacentridae</taxon>
        <taxon>Amphiprion</taxon>
    </lineage>
</organism>
<dbReference type="GeneTree" id="ENSGT00940000177213"/>
<dbReference type="GeneID" id="111576114"/>
<evidence type="ECO:0000256" key="1">
    <source>
        <dbReference type="ARBA" id="ARBA00023054"/>
    </source>
</evidence>
<evidence type="ECO:0000259" key="3">
    <source>
        <dbReference type="Pfam" id="PF15739"/>
    </source>
</evidence>
<dbReference type="Pfam" id="PF15739">
    <property type="entry name" value="TSNAXIP1_N"/>
    <property type="match status" value="1"/>
</dbReference>
<feature type="region of interest" description="Disordered" evidence="2">
    <location>
        <begin position="103"/>
        <end position="152"/>
    </location>
</feature>
<evidence type="ECO:0000313" key="5">
    <source>
        <dbReference type="Proteomes" id="UP001501940"/>
    </source>
</evidence>
<dbReference type="PANTHER" id="PTHR34916:SF1">
    <property type="entry name" value="GI:13385330"/>
    <property type="match status" value="1"/>
</dbReference>
<reference evidence="4" key="3">
    <citation type="submission" date="2025-09" db="UniProtKB">
        <authorList>
            <consortium name="Ensembl"/>
        </authorList>
    </citation>
    <scope>IDENTIFICATION</scope>
</reference>
<dbReference type="RefSeq" id="XP_023137410.1">
    <property type="nucleotide sequence ID" value="XM_023281642.3"/>
</dbReference>
<dbReference type="Proteomes" id="UP001501940">
    <property type="component" value="Chromosome 16"/>
</dbReference>
<dbReference type="AlphaFoldDB" id="A0A3Q1AI14"/>
<name>A0A3Q1AI14_AMPOC</name>
<reference evidence="4" key="2">
    <citation type="submission" date="2025-08" db="UniProtKB">
        <authorList>
            <consortium name="Ensembl"/>
        </authorList>
    </citation>
    <scope>IDENTIFICATION</scope>
</reference>